<evidence type="ECO:0000313" key="1">
    <source>
        <dbReference type="EMBL" id="PON90905.1"/>
    </source>
</evidence>
<name>A0A2P5EZD6_TREOI</name>
<dbReference type="AlphaFoldDB" id="A0A2P5EZD6"/>
<evidence type="ECO:0000313" key="2">
    <source>
        <dbReference type="Proteomes" id="UP000237000"/>
    </source>
</evidence>
<keyword evidence="2" id="KW-1185">Reference proteome</keyword>
<comment type="caution">
    <text evidence="1">The sequence shown here is derived from an EMBL/GenBank/DDBJ whole genome shotgun (WGS) entry which is preliminary data.</text>
</comment>
<gene>
    <name evidence="1" type="ORF">TorRG33x02_133110</name>
</gene>
<reference evidence="2" key="1">
    <citation type="submission" date="2016-06" db="EMBL/GenBank/DDBJ databases">
        <title>Parallel loss of symbiosis genes in relatives of nitrogen-fixing non-legume Parasponia.</title>
        <authorList>
            <person name="Van Velzen R."/>
            <person name="Holmer R."/>
            <person name="Bu F."/>
            <person name="Rutten L."/>
            <person name="Van Zeijl A."/>
            <person name="Liu W."/>
            <person name="Santuari L."/>
            <person name="Cao Q."/>
            <person name="Sharma T."/>
            <person name="Shen D."/>
            <person name="Roswanjaya Y."/>
            <person name="Wardhani T."/>
            <person name="Kalhor M.S."/>
            <person name="Jansen J."/>
            <person name="Van den Hoogen J."/>
            <person name="Gungor B."/>
            <person name="Hartog M."/>
            <person name="Hontelez J."/>
            <person name="Verver J."/>
            <person name="Yang W.-C."/>
            <person name="Schijlen E."/>
            <person name="Repin R."/>
            <person name="Schilthuizen M."/>
            <person name="Schranz E."/>
            <person name="Heidstra R."/>
            <person name="Miyata K."/>
            <person name="Fedorova E."/>
            <person name="Kohlen W."/>
            <person name="Bisseling T."/>
            <person name="Smit S."/>
            <person name="Geurts R."/>
        </authorList>
    </citation>
    <scope>NUCLEOTIDE SEQUENCE [LARGE SCALE GENOMIC DNA]</scope>
    <source>
        <strain evidence="2">cv. RG33-2</strain>
    </source>
</reference>
<dbReference type="Proteomes" id="UP000237000">
    <property type="component" value="Unassembled WGS sequence"/>
</dbReference>
<sequence length="116" mass="12932">MPKTTFERFCAVLWTIWNNRNTLVHGGKLRYGSDLADFATAYLEEFQSSSSELSRAVLPSSPSSSFHWFPLQKGKLKLNSDALKLRGEFSVLQGELVALREGLKTAATYGLCISKN</sequence>
<dbReference type="InParanoid" id="A0A2P5EZD6"/>
<organism evidence="1 2">
    <name type="scientific">Trema orientale</name>
    <name type="common">Charcoal tree</name>
    <name type="synonym">Celtis orientalis</name>
    <dbReference type="NCBI Taxonomy" id="63057"/>
    <lineage>
        <taxon>Eukaryota</taxon>
        <taxon>Viridiplantae</taxon>
        <taxon>Streptophyta</taxon>
        <taxon>Embryophyta</taxon>
        <taxon>Tracheophyta</taxon>
        <taxon>Spermatophyta</taxon>
        <taxon>Magnoliopsida</taxon>
        <taxon>eudicotyledons</taxon>
        <taxon>Gunneridae</taxon>
        <taxon>Pentapetalae</taxon>
        <taxon>rosids</taxon>
        <taxon>fabids</taxon>
        <taxon>Rosales</taxon>
        <taxon>Cannabaceae</taxon>
        <taxon>Trema</taxon>
    </lineage>
</organism>
<accession>A0A2P5EZD6</accession>
<protein>
    <submittedName>
        <fullName evidence="1">Uncharacterized protein</fullName>
    </submittedName>
</protein>
<dbReference type="EMBL" id="JXTC01000079">
    <property type="protein sequence ID" value="PON90905.1"/>
    <property type="molecule type" value="Genomic_DNA"/>
</dbReference>
<proteinExistence type="predicted"/>